<feature type="non-terminal residue" evidence="2">
    <location>
        <position position="1"/>
    </location>
</feature>
<keyword evidence="3" id="KW-1185">Reference proteome</keyword>
<feature type="compositionally biased region" description="Basic and acidic residues" evidence="1">
    <location>
        <begin position="84"/>
        <end position="99"/>
    </location>
</feature>
<dbReference type="EMBL" id="JARKIB010000112">
    <property type="protein sequence ID" value="KAJ7738397.1"/>
    <property type="molecule type" value="Genomic_DNA"/>
</dbReference>
<evidence type="ECO:0000313" key="2">
    <source>
        <dbReference type="EMBL" id="KAJ7738397.1"/>
    </source>
</evidence>
<proteinExistence type="predicted"/>
<accession>A0AAD7MZ36</accession>
<dbReference type="Proteomes" id="UP001215598">
    <property type="component" value="Unassembled WGS sequence"/>
</dbReference>
<comment type="caution">
    <text evidence="2">The sequence shown here is derived from an EMBL/GenBank/DDBJ whole genome shotgun (WGS) entry which is preliminary data.</text>
</comment>
<feature type="compositionally biased region" description="Basic and acidic residues" evidence="1">
    <location>
        <begin position="144"/>
        <end position="173"/>
    </location>
</feature>
<organism evidence="2 3">
    <name type="scientific">Mycena metata</name>
    <dbReference type="NCBI Taxonomy" id="1033252"/>
    <lineage>
        <taxon>Eukaryota</taxon>
        <taxon>Fungi</taxon>
        <taxon>Dikarya</taxon>
        <taxon>Basidiomycota</taxon>
        <taxon>Agaricomycotina</taxon>
        <taxon>Agaricomycetes</taxon>
        <taxon>Agaricomycetidae</taxon>
        <taxon>Agaricales</taxon>
        <taxon>Marasmiineae</taxon>
        <taxon>Mycenaceae</taxon>
        <taxon>Mycena</taxon>
    </lineage>
</organism>
<dbReference type="AlphaFoldDB" id="A0AAD7MZ36"/>
<evidence type="ECO:0000256" key="1">
    <source>
        <dbReference type="SAM" id="MobiDB-lite"/>
    </source>
</evidence>
<protein>
    <submittedName>
        <fullName evidence="2">Uncharacterized protein</fullName>
    </submittedName>
</protein>
<feature type="compositionally biased region" description="Low complexity" evidence="1">
    <location>
        <begin position="190"/>
        <end position="201"/>
    </location>
</feature>
<name>A0AAD7MZ36_9AGAR</name>
<feature type="region of interest" description="Disordered" evidence="1">
    <location>
        <begin position="1"/>
        <end position="267"/>
    </location>
</feature>
<feature type="compositionally biased region" description="Pro residues" evidence="1">
    <location>
        <begin position="1"/>
        <end position="10"/>
    </location>
</feature>
<evidence type="ECO:0000313" key="3">
    <source>
        <dbReference type="Proteomes" id="UP001215598"/>
    </source>
</evidence>
<gene>
    <name evidence="2" type="ORF">B0H16DRAFT_98262</name>
</gene>
<feature type="compositionally biased region" description="Pro residues" evidence="1">
    <location>
        <begin position="254"/>
        <end position="265"/>
    </location>
</feature>
<feature type="compositionally biased region" description="Acidic residues" evidence="1">
    <location>
        <begin position="174"/>
        <end position="184"/>
    </location>
</feature>
<sequence length="342" mass="35005">MSDAPPPPKKPGSLRDRIAAFEKPSIAGKSAPAPPPLRPKPAGGVSWKPKPPSPPADNATFVGGAETEGGAVKSGGAGGMSASDAKESIGRGGSLKDRMAALQGRGAFGAPAPPAAPIVGTGKKWVPPPKPVEEEEEVAVVIPERGRVDDGENKTDETPKTEGEAEEKGKPEGEGEAEANPEEEERQRRAAIAARMARLGGARVGMSPPILGPKPVMKKRPSEDSQSVKSPPSEGTPASPPIPAASLEISTSPPTSPPVPAPVPVPAAGELGAHTPVLAISFHCPPPIHHPTPGPAPSLSTPPNSLPSFACYFILKTAPQYTSHPALPAGLIYLVVSYHPFP</sequence>
<reference evidence="2" key="1">
    <citation type="submission" date="2023-03" db="EMBL/GenBank/DDBJ databases">
        <title>Massive genome expansion in bonnet fungi (Mycena s.s.) driven by repeated elements and novel gene families across ecological guilds.</title>
        <authorList>
            <consortium name="Lawrence Berkeley National Laboratory"/>
            <person name="Harder C.B."/>
            <person name="Miyauchi S."/>
            <person name="Viragh M."/>
            <person name="Kuo A."/>
            <person name="Thoen E."/>
            <person name="Andreopoulos B."/>
            <person name="Lu D."/>
            <person name="Skrede I."/>
            <person name="Drula E."/>
            <person name="Henrissat B."/>
            <person name="Morin E."/>
            <person name="Kohler A."/>
            <person name="Barry K."/>
            <person name="LaButti K."/>
            <person name="Morin E."/>
            <person name="Salamov A."/>
            <person name="Lipzen A."/>
            <person name="Mereny Z."/>
            <person name="Hegedus B."/>
            <person name="Baldrian P."/>
            <person name="Stursova M."/>
            <person name="Weitz H."/>
            <person name="Taylor A."/>
            <person name="Grigoriev I.V."/>
            <person name="Nagy L.G."/>
            <person name="Martin F."/>
            <person name="Kauserud H."/>
        </authorList>
    </citation>
    <scope>NUCLEOTIDE SEQUENCE</scope>
    <source>
        <strain evidence="2">CBHHK182m</strain>
    </source>
</reference>